<keyword evidence="4" id="KW-0808">Transferase</keyword>
<organism evidence="7 8">
    <name type="scientific">Clostridium novyi A str. 4552</name>
    <dbReference type="NCBI Taxonomy" id="1444289"/>
    <lineage>
        <taxon>Bacteria</taxon>
        <taxon>Bacillati</taxon>
        <taxon>Bacillota</taxon>
        <taxon>Clostridia</taxon>
        <taxon>Eubacteriales</taxon>
        <taxon>Clostridiaceae</taxon>
        <taxon>Clostridium</taxon>
    </lineage>
</organism>
<gene>
    <name evidence="7" type="ORF">Z968_09895</name>
</gene>
<dbReference type="InterPro" id="IPR039643">
    <property type="entry name" value="DhaM"/>
</dbReference>
<dbReference type="Proteomes" id="UP000030012">
    <property type="component" value="Unassembled WGS sequence"/>
</dbReference>
<dbReference type="EMBL" id="JENJ01000047">
    <property type="protein sequence ID" value="KGM95106.1"/>
    <property type="molecule type" value="Genomic_DNA"/>
</dbReference>
<dbReference type="PROSITE" id="PS51096">
    <property type="entry name" value="PTS_EIIA_TYPE_4"/>
    <property type="match status" value="1"/>
</dbReference>
<feature type="domain" description="PTS EIIA type-4" evidence="6">
    <location>
        <begin position="1"/>
        <end position="129"/>
    </location>
</feature>
<dbReference type="GO" id="GO:0019563">
    <property type="term" value="P:glycerol catabolic process"/>
    <property type="evidence" value="ECO:0007669"/>
    <property type="project" value="InterPro"/>
</dbReference>
<evidence type="ECO:0000256" key="3">
    <source>
        <dbReference type="ARBA" id="ARBA00012095"/>
    </source>
</evidence>
<evidence type="ECO:0000256" key="5">
    <source>
        <dbReference type="ARBA" id="ARBA00046577"/>
    </source>
</evidence>
<evidence type="ECO:0000259" key="6">
    <source>
        <dbReference type="PROSITE" id="PS51096"/>
    </source>
</evidence>
<comment type="subunit">
    <text evidence="5">Homodimer. The dihydroxyacetone kinase complex is composed of a homodimer of DhaM, a homodimer of DhaK and the subunit DhaL.</text>
</comment>
<dbReference type="GO" id="GO:0047324">
    <property type="term" value="F:phosphoenolpyruvate-glycerone phosphotransferase activity"/>
    <property type="evidence" value="ECO:0007669"/>
    <property type="project" value="UniProtKB-EC"/>
</dbReference>
<dbReference type="PANTHER" id="PTHR38594">
    <property type="entry name" value="PEP-DEPENDENT DIHYDROXYACETONE KINASE, PHOSPHORYL DONOR SUBUNIT DHAM"/>
    <property type="match status" value="1"/>
</dbReference>
<dbReference type="OrthoDB" id="7065393at2"/>
<dbReference type="NCBIfam" id="TIGR02364">
    <property type="entry name" value="dha_pts"/>
    <property type="match status" value="1"/>
</dbReference>
<dbReference type="Pfam" id="PF03610">
    <property type="entry name" value="EIIA-man"/>
    <property type="match status" value="1"/>
</dbReference>
<dbReference type="InterPro" id="IPR004701">
    <property type="entry name" value="PTS_EIIA_man-typ"/>
</dbReference>
<evidence type="ECO:0000313" key="8">
    <source>
        <dbReference type="Proteomes" id="UP000030012"/>
    </source>
</evidence>
<dbReference type="GO" id="GO:0009401">
    <property type="term" value="P:phosphoenolpyruvate-dependent sugar phosphotransferase system"/>
    <property type="evidence" value="ECO:0007669"/>
    <property type="project" value="InterPro"/>
</dbReference>
<evidence type="ECO:0000256" key="1">
    <source>
        <dbReference type="ARBA" id="ARBA00001113"/>
    </source>
</evidence>
<dbReference type="InterPro" id="IPR036662">
    <property type="entry name" value="PTS_EIIA_man-typ_sf"/>
</dbReference>
<protein>
    <recommendedName>
        <fullName evidence="3">phosphoenolpyruvate--glycerone phosphotransferase</fullName>
        <ecNumber evidence="3">2.7.1.121</ecNumber>
    </recommendedName>
</protein>
<proteinExistence type="predicted"/>
<comment type="function">
    <text evidence="2">Component of the dihydroxyacetone kinase complex, which is responsible for the phosphoenolpyruvate (PEP)-dependent phosphorylation of dihydroxyacetone. DhaM serves as the phosphoryl donor. Is phosphorylated by phosphoenolpyruvate in an EI- and HPr-dependent reaction, and a phosphorelay system on histidine residues finally leads to phosphoryl transfer to DhaL and dihydroxyacetone.</text>
</comment>
<evidence type="ECO:0000313" key="7">
    <source>
        <dbReference type="EMBL" id="KGM95106.1"/>
    </source>
</evidence>
<comment type="catalytic activity">
    <reaction evidence="1">
        <text>dihydroxyacetone + phosphoenolpyruvate = dihydroxyacetone phosphate + pyruvate</text>
        <dbReference type="Rhea" id="RHEA:18381"/>
        <dbReference type="ChEBI" id="CHEBI:15361"/>
        <dbReference type="ChEBI" id="CHEBI:16016"/>
        <dbReference type="ChEBI" id="CHEBI:57642"/>
        <dbReference type="ChEBI" id="CHEBI:58702"/>
        <dbReference type="EC" id="2.7.1.121"/>
    </reaction>
</comment>
<dbReference type="AlphaFoldDB" id="A0A0A0I470"/>
<sequence length="129" mass="13570">MVGIVLVSHSSNIVNGLKELALQMAPTVPIALAGGTNDGEIGTSMEKIMDAVESVYSEDGVIVMFDLGSAYMNAEMAIECLDDEKKGNVKIIDVALVEGAITAAVESSIGKNIKEIEETLKPMKLGKIS</sequence>
<comment type="caution">
    <text evidence="7">The sequence shown here is derived from an EMBL/GenBank/DDBJ whole genome shotgun (WGS) entry which is preliminary data.</text>
</comment>
<dbReference type="InterPro" id="IPR012844">
    <property type="entry name" value="DhaM_N"/>
</dbReference>
<reference evidence="7 8" key="1">
    <citation type="submission" date="2014-01" db="EMBL/GenBank/DDBJ databases">
        <title>Plasmidome dynamics in the species complex Clostridium novyi sensu lato converts strains of independent lineages into distinctly different pathogens.</title>
        <authorList>
            <person name="Skarin H."/>
            <person name="Segerman B."/>
        </authorList>
    </citation>
    <scope>NUCLEOTIDE SEQUENCE [LARGE SCALE GENOMIC DNA]</scope>
    <source>
        <strain evidence="7 8">4552</strain>
    </source>
</reference>
<dbReference type="EC" id="2.7.1.121" evidence="3"/>
<dbReference type="PANTHER" id="PTHR38594:SF1">
    <property type="entry name" value="PEP-DEPENDENT DIHYDROXYACETONE KINASE, PHOSPHORYL DONOR SUBUNIT DHAM"/>
    <property type="match status" value="1"/>
</dbReference>
<dbReference type="GO" id="GO:0016020">
    <property type="term" value="C:membrane"/>
    <property type="evidence" value="ECO:0007669"/>
    <property type="project" value="InterPro"/>
</dbReference>
<evidence type="ECO:0000256" key="4">
    <source>
        <dbReference type="ARBA" id="ARBA00022679"/>
    </source>
</evidence>
<dbReference type="SUPFAM" id="SSF53062">
    <property type="entry name" value="PTS system fructose IIA component-like"/>
    <property type="match status" value="1"/>
</dbReference>
<accession>A0A0A0I470</accession>
<dbReference type="Gene3D" id="3.40.50.510">
    <property type="entry name" value="Phosphotransferase system, mannose-type IIA component"/>
    <property type="match status" value="1"/>
</dbReference>
<evidence type="ECO:0000256" key="2">
    <source>
        <dbReference type="ARBA" id="ARBA00002788"/>
    </source>
</evidence>
<name>A0A0A0I470_CLONO</name>
<dbReference type="RefSeq" id="WP_011723132.1">
    <property type="nucleotide sequence ID" value="NZ_JENJ01000047.1"/>
</dbReference>